<gene>
    <name evidence="1" type="ORF">BSTOLATCC_MIC16689</name>
</gene>
<comment type="caution">
    <text evidence="1">The sequence shown here is derived from an EMBL/GenBank/DDBJ whole genome shotgun (WGS) entry which is preliminary data.</text>
</comment>
<organism evidence="1 2">
    <name type="scientific">Blepharisma stoltei</name>
    <dbReference type="NCBI Taxonomy" id="1481888"/>
    <lineage>
        <taxon>Eukaryota</taxon>
        <taxon>Sar</taxon>
        <taxon>Alveolata</taxon>
        <taxon>Ciliophora</taxon>
        <taxon>Postciliodesmatophora</taxon>
        <taxon>Heterotrichea</taxon>
        <taxon>Heterotrichida</taxon>
        <taxon>Blepharismidae</taxon>
        <taxon>Blepharisma</taxon>
    </lineage>
</organism>
<sequence>MKSSIAQIASIYGPVVKKQRQKPTYQINKSIPKNDNSVSNISLIQKKPIVIKKENSLRTLSVIKRRDSHFNLRRDSRSVEPLPLIKSVTPLPSKQQKLFSVDSSLDEEFKRLDGLILKNHSARNDLLLIQKRILSLGVNKLIKDRKFCDGNENISFERIDESLRDPCVLKVPNLEHRSSEVKLKLPSLCSL</sequence>
<dbReference type="AlphaFoldDB" id="A0AAU9IS66"/>
<proteinExistence type="predicted"/>
<evidence type="ECO:0000313" key="1">
    <source>
        <dbReference type="EMBL" id="CAG9316581.1"/>
    </source>
</evidence>
<accession>A0AAU9IS66</accession>
<dbReference type="EMBL" id="CAJZBQ010000016">
    <property type="protein sequence ID" value="CAG9316581.1"/>
    <property type="molecule type" value="Genomic_DNA"/>
</dbReference>
<name>A0AAU9IS66_9CILI</name>
<protein>
    <submittedName>
        <fullName evidence="1">Uncharacterized protein</fullName>
    </submittedName>
</protein>
<evidence type="ECO:0000313" key="2">
    <source>
        <dbReference type="Proteomes" id="UP001162131"/>
    </source>
</evidence>
<keyword evidence="2" id="KW-1185">Reference proteome</keyword>
<reference evidence="1" key="1">
    <citation type="submission" date="2021-09" db="EMBL/GenBank/DDBJ databases">
        <authorList>
            <consortium name="AG Swart"/>
            <person name="Singh M."/>
            <person name="Singh A."/>
            <person name="Seah K."/>
            <person name="Emmerich C."/>
        </authorList>
    </citation>
    <scope>NUCLEOTIDE SEQUENCE</scope>
    <source>
        <strain evidence="1">ATCC30299</strain>
    </source>
</reference>
<dbReference type="Proteomes" id="UP001162131">
    <property type="component" value="Unassembled WGS sequence"/>
</dbReference>